<proteinExistence type="predicted"/>
<accession>A0A6C0C3Q6</accession>
<dbReference type="EMBL" id="MN739338">
    <property type="protein sequence ID" value="QHS99325.1"/>
    <property type="molecule type" value="Genomic_DNA"/>
</dbReference>
<dbReference type="SUPFAM" id="SSF57850">
    <property type="entry name" value="RING/U-box"/>
    <property type="match status" value="1"/>
</dbReference>
<name>A0A6C0C3Q6_9ZZZZ</name>
<dbReference type="PROSITE" id="PS50089">
    <property type="entry name" value="ZF_RING_2"/>
    <property type="match status" value="1"/>
</dbReference>
<evidence type="ECO:0000313" key="2">
    <source>
        <dbReference type="EMBL" id="QHS99325.1"/>
    </source>
</evidence>
<sequence length="278" mass="31608">MTSRDLINNSWYAHPDVSDEGTVRFAWNRIKPLVCVRRYGSSEWIELDQLSASLWMRYRRVICNSIPRPSEKQGDTINLIKSLVSTLSSEQKAKWLKNNPEYKDNICRSCGCFESEIKKCIQRDCSGMCAGCFDVKNKIGFEKCACCGEKQEMTCPCCQEDFALENMVKSEQCDHRICWGCFGRSVKTSRPLSHCPMCRGIFCEKLVEHDDSDSSEDEFVDDDAITADFGIVRDDDDDDLFSIAEAQASRLSEMDWNEIVSAIDDGLLILHNPQGINV</sequence>
<dbReference type="Gene3D" id="3.30.40.10">
    <property type="entry name" value="Zinc/RING finger domain, C3HC4 (zinc finger)"/>
    <property type="match status" value="1"/>
</dbReference>
<protein>
    <recommendedName>
        <fullName evidence="1">RING-type domain-containing protein</fullName>
    </recommendedName>
</protein>
<feature type="domain" description="RING-type" evidence="1">
    <location>
        <begin position="155"/>
        <end position="199"/>
    </location>
</feature>
<evidence type="ECO:0000259" key="1">
    <source>
        <dbReference type="PROSITE" id="PS50089"/>
    </source>
</evidence>
<organism evidence="2">
    <name type="scientific">viral metagenome</name>
    <dbReference type="NCBI Taxonomy" id="1070528"/>
    <lineage>
        <taxon>unclassified sequences</taxon>
        <taxon>metagenomes</taxon>
        <taxon>organismal metagenomes</taxon>
    </lineage>
</organism>
<dbReference type="InterPro" id="IPR001841">
    <property type="entry name" value="Znf_RING"/>
</dbReference>
<reference evidence="2" key="1">
    <citation type="journal article" date="2020" name="Nature">
        <title>Giant virus diversity and host interactions through global metagenomics.</title>
        <authorList>
            <person name="Schulz F."/>
            <person name="Roux S."/>
            <person name="Paez-Espino D."/>
            <person name="Jungbluth S."/>
            <person name="Walsh D.A."/>
            <person name="Denef V.J."/>
            <person name="McMahon K.D."/>
            <person name="Konstantinidis K.T."/>
            <person name="Eloe-Fadrosh E.A."/>
            <person name="Kyrpides N.C."/>
            <person name="Woyke T."/>
        </authorList>
    </citation>
    <scope>NUCLEOTIDE SEQUENCE</scope>
    <source>
        <strain evidence="2">GVMAG-M-3300020185-33</strain>
    </source>
</reference>
<dbReference type="AlphaFoldDB" id="A0A6C0C3Q6"/>
<dbReference type="InterPro" id="IPR013083">
    <property type="entry name" value="Znf_RING/FYVE/PHD"/>
</dbReference>